<evidence type="ECO:0000256" key="9">
    <source>
        <dbReference type="PIRNR" id="PIRNR006171"/>
    </source>
</evidence>
<evidence type="ECO:0000256" key="2">
    <source>
        <dbReference type="ARBA" id="ARBA00022490"/>
    </source>
</evidence>
<dbReference type="Pfam" id="PF00072">
    <property type="entry name" value="Response_reg"/>
    <property type="match status" value="1"/>
</dbReference>
<evidence type="ECO:0000259" key="11">
    <source>
        <dbReference type="PROSITE" id="PS50110"/>
    </source>
</evidence>
<evidence type="ECO:0000313" key="13">
    <source>
        <dbReference type="Proteomes" id="UP001164557"/>
    </source>
</evidence>
<keyword evidence="7 9" id="KW-0010">Activator</keyword>
<reference evidence="12" key="1">
    <citation type="submission" date="2021-09" db="EMBL/GenBank/DDBJ databases">
        <title>Lactobacillus species from Apis mellifera, Switzerland.</title>
        <authorList>
            <person name="Pfister J."/>
            <person name="Brown A."/>
            <person name="Neumann P."/>
            <person name="Collaud A."/>
            <person name="Retschnig G."/>
            <person name="Perreten V."/>
        </authorList>
    </citation>
    <scope>NUCLEOTIDE SEQUENCE</scope>
    <source>
        <strain evidence="12">IBH002</strain>
    </source>
</reference>
<dbReference type="InterPro" id="IPR001789">
    <property type="entry name" value="Sig_transdc_resp-reg_receiver"/>
</dbReference>
<keyword evidence="4 9" id="KW-0902">Two-component regulatory system</keyword>
<name>A0AA47B4J9_9LACO</name>
<dbReference type="AlphaFoldDB" id="A0AA47B4J9"/>
<evidence type="ECO:0000256" key="3">
    <source>
        <dbReference type="ARBA" id="ARBA00022553"/>
    </source>
</evidence>
<dbReference type="GO" id="GO:0000156">
    <property type="term" value="F:phosphorelay response regulator activity"/>
    <property type="evidence" value="ECO:0007669"/>
    <property type="project" value="TreeGrafter"/>
</dbReference>
<feature type="modified residue" description="4-aspartylphosphate" evidence="10">
    <location>
        <position position="56"/>
    </location>
</feature>
<dbReference type="GO" id="GO:0003677">
    <property type="term" value="F:DNA binding"/>
    <property type="evidence" value="ECO:0007669"/>
    <property type="project" value="UniProtKB-KW"/>
</dbReference>
<evidence type="ECO:0000256" key="8">
    <source>
        <dbReference type="ARBA" id="ARBA00023163"/>
    </source>
</evidence>
<dbReference type="EMBL" id="CP084389">
    <property type="protein sequence ID" value="UZX30028.1"/>
    <property type="molecule type" value="Genomic_DNA"/>
</dbReference>
<sequence>MLTILIVEDDPMVSSINKQYLTRIIKPENLTVYQADTAQKALAITKKISPDLILLDVYLPKTSGTELLKQFIKHNLHPNVIMLSAAKDSSNINIALKYGILDYLLKPFSFKRFKEAIEHFLKYNELLQKDNVVSQGELDRIFITQDINNSNNDNGLPKGLSDFSLTKIETAISKLAGEFSNQDVARQSKLSRITTKKYLDYLEKTGKLSAKVHYLKIGRPIKIYKLNK</sequence>
<dbReference type="PROSITE" id="PS50110">
    <property type="entry name" value="RESPONSE_REGULATORY"/>
    <property type="match status" value="1"/>
</dbReference>
<keyword evidence="6 9" id="KW-0238">DNA-binding</keyword>
<evidence type="ECO:0000256" key="6">
    <source>
        <dbReference type="ARBA" id="ARBA00023125"/>
    </source>
</evidence>
<evidence type="ECO:0000256" key="4">
    <source>
        <dbReference type="ARBA" id="ARBA00023012"/>
    </source>
</evidence>
<keyword evidence="13" id="KW-1185">Reference proteome</keyword>
<dbReference type="InterPro" id="IPR051271">
    <property type="entry name" value="2C-system_Tx_regulators"/>
</dbReference>
<evidence type="ECO:0000313" key="12">
    <source>
        <dbReference type="EMBL" id="UZX30028.1"/>
    </source>
</evidence>
<dbReference type="Gene3D" id="3.40.50.2300">
    <property type="match status" value="1"/>
</dbReference>
<protein>
    <recommendedName>
        <fullName evidence="9">Transcriptional regulatory protein</fullName>
    </recommendedName>
</protein>
<dbReference type="PIRSF" id="PIRSF006171">
    <property type="entry name" value="RR_citrat_malat"/>
    <property type="match status" value="1"/>
</dbReference>
<comment type="subcellular location">
    <subcellularLocation>
        <location evidence="1 9">Cytoplasm</location>
    </subcellularLocation>
</comment>
<keyword evidence="8 9" id="KW-0804">Transcription</keyword>
<dbReference type="SMART" id="SM00448">
    <property type="entry name" value="REC"/>
    <property type="match status" value="1"/>
</dbReference>
<evidence type="ECO:0000256" key="7">
    <source>
        <dbReference type="ARBA" id="ARBA00023159"/>
    </source>
</evidence>
<keyword evidence="2 9" id="KW-0963">Cytoplasm</keyword>
<evidence type="ECO:0000256" key="10">
    <source>
        <dbReference type="PROSITE-ProRule" id="PRU00169"/>
    </source>
</evidence>
<dbReference type="RefSeq" id="WP_046326775.1">
    <property type="nucleotide sequence ID" value="NZ_CP084384.1"/>
</dbReference>
<dbReference type="PANTHER" id="PTHR45526:SF1">
    <property type="entry name" value="TRANSCRIPTIONAL REGULATORY PROTEIN DCUR-RELATED"/>
    <property type="match status" value="1"/>
</dbReference>
<gene>
    <name evidence="12" type="ORF">LDX53_02005</name>
</gene>
<dbReference type="InterPro" id="IPR024187">
    <property type="entry name" value="Sig_transdc_resp-reg_cit/mal"/>
</dbReference>
<keyword evidence="5 9" id="KW-0805">Transcription regulation</keyword>
<dbReference type="GO" id="GO:0003700">
    <property type="term" value="F:DNA-binding transcription factor activity"/>
    <property type="evidence" value="ECO:0007669"/>
    <property type="project" value="InterPro"/>
</dbReference>
<evidence type="ECO:0000256" key="5">
    <source>
        <dbReference type="ARBA" id="ARBA00023015"/>
    </source>
</evidence>
<keyword evidence="3 10" id="KW-0597">Phosphoprotein</keyword>
<proteinExistence type="predicted"/>
<feature type="domain" description="Response regulatory" evidence="11">
    <location>
        <begin position="3"/>
        <end position="121"/>
    </location>
</feature>
<dbReference type="GO" id="GO:0005737">
    <property type="term" value="C:cytoplasm"/>
    <property type="evidence" value="ECO:0007669"/>
    <property type="project" value="UniProtKB-SubCell"/>
</dbReference>
<dbReference type="Proteomes" id="UP001164557">
    <property type="component" value="Chromosome"/>
</dbReference>
<dbReference type="SUPFAM" id="SSF52172">
    <property type="entry name" value="CheY-like"/>
    <property type="match status" value="1"/>
</dbReference>
<organism evidence="12 13">
    <name type="scientific">Lactobacillus helsingborgensis</name>
    <dbReference type="NCBI Taxonomy" id="1218494"/>
    <lineage>
        <taxon>Bacteria</taxon>
        <taxon>Bacillati</taxon>
        <taxon>Bacillota</taxon>
        <taxon>Bacilli</taxon>
        <taxon>Lactobacillales</taxon>
        <taxon>Lactobacillaceae</taxon>
        <taxon>Lactobacillus</taxon>
    </lineage>
</organism>
<dbReference type="PANTHER" id="PTHR45526">
    <property type="entry name" value="TRANSCRIPTIONAL REGULATORY PROTEIN DPIA"/>
    <property type="match status" value="1"/>
</dbReference>
<accession>A0AA47B4J9</accession>
<evidence type="ECO:0000256" key="1">
    <source>
        <dbReference type="ARBA" id="ARBA00004496"/>
    </source>
</evidence>
<dbReference type="InterPro" id="IPR011006">
    <property type="entry name" value="CheY-like_superfamily"/>
</dbReference>